<dbReference type="InterPro" id="IPR029058">
    <property type="entry name" value="AB_hydrolase_fold"/>
</dbReference>
<dbReference type="PIRSF" id="PIRSF005211">
    <property type="entry name" value="Ab_hydro_YheT"/>
    <property type="match status" value="1"/>
</dbReference>
<evidence type="ECO:0000259" key="3">
    <source>
        <dbReference type="Pfam" id="PF00561"/>
    </source>
</evidence>
<name>A0A7Y4P4Q9_9BURK</name>
<dbReference type="EMBL" id="JABGBO010000006">
    <property type="protein sequence ID" value="NOL49756.1"/>
    <property type="molecule type" value="Genomic_DNA"/>
</dbReference>
<dbReference type="RefSeq" id="WP_171588740.1">
    <property type="nucleotide sequence ID" value="NZ_JABGBO010000006.1"/>
</dbReference>
<feature type="domain" description="AB hydrolase-1" evidence="3">
    <location>
        <begin position="97"/>
        <end position="336"/>
    </location>
</feature>
<comment type="similarity">
    <text evidence="1">Belongs to the AB hydrolase superfamily. AB hydrolase 4 family.</text>
</comment>
<dbReference type="Pfam" id="PF00561">
    <property type="entry name" value="Abhydrolase_1"/>
    <property type="match status" value="1"/>
</dbReference>
<comment type="caution">
    <text evidence="4">The sequence shown here is derived from an EMBL/GenBank/DDBJ whole genome shotgun (WGS) entry which is preliminary data.</text>
</comment>
<evidence type="ECO:0000256" key="1">
    <source>
        <dbReference type="ARBA" id="ARBA00010884"/>
    </source>
</evidence>
<gene>
    <name evidence="4" type="ORF">HKX40_06360</name>
</gene>
<protein>
    <submittedName>
        <fullName evidence="4">Alpha/beta fold hydrolase</fullName>
    </submittedName>
</protein>
<feature type="active site" description="Charge relay system" evidence="2">
    <location>
        <position position="177"/>
    </location>
</feature>
<accession>A0A7Y4P4Q9</accession>
<dbReference type="GO" id="GO:0047372">
    <property type="term" value="F:monoacylglycerol lipase activity"/>
    <property type="evidence" value="ECO:0007669"/>
    <property type="project" value="TreeGrafter"/>
</dbReference>
<dbReference type="PANTHER" id="PTHR10794">
    <property type="entry name" value="ABHYDROLASE DOMAIN-CONTAINING PROTEIN"/>
    <property type="match status" value="1"/>
</dbReference>
<dbReference type="SUPFAM" id="SSF53474">
    <property type="entry name" value="alpha/beta-Hydrolases"/>
    <property type="match status" value="1"/>
</dbReference>
<evidence type="ECO:0000313" key="4">
    <source>
        <dbReference type="EMBL" id="NOL49756.1"/>
    </source>
</evidence>
<dbReference type="GO" id="GO:0034338">
    <property type="term" value="F:short-chain carboxylesterase activity"/>
    <property type="evidence" value="ECO:0007669"/>
    <property type="project" value="TreeGrafter"/>
</dbReference>
<evidence type="ECO:0000313" key="5">
    <source>
        <dbReference type="Proteomes" id="UP000541421"/>
    </source>
</evidence>
<evidence type="ECO:0000256" key="2">
    <source>
        <dbReference type="PIRSR" id="PIRSR005211-1"/>
    </source>
</evidence>
<sequence>MSRYSPEFRPPFWLPEGQSQTIIGAKLARYPRIAFTRQRIDTHDGDFIDLDWNIPNMHDFPGQIDSSAKSKRPLNAPPAPNSINIQSAEPVPSFTGNALVLFHGLEGSSQSHYAQLICHDFRAQGWAVVVAHFRGCSGEANRLPRCYFSGDTQDVATVMQAIQQRLPQAHWYATGISMGGNVLLKYIAENHDNFLQAVASISAPTDLVSTGLALGNSFFGRHVYTPYFLNTMKPKMREKATRFPGQINIAAIEAAKTLKAFDDAYTGPIHGFRDAIDYWTRCSAKPLLKNIVTPTLILNAQNDPFVPAHTLPTEADISNAVLLHQPKHGGHVGFSQGTFPHHLGWLSQRLWNFFTLGH</sequence>
<organism evidence="4 5">
    <name type="scientific">Pelistega europaea</name>
    <dbReference type="NCBI Taxonomy" id="106147"/>
    <lineage>
        <taxon>Bacteria</taxon>
        <taxon>Pseudomonadati</taxon>
        <taxon>Pseudomonadota</taxon>
        <taxon>Betaproteobacteria</taxon>
        <taxon>Burkholderiales</taxon>
        <taxon>Alcaligenaceae</taxon>
        <taxon>Pelistega</taxon>
    </lineage>
</organism>
<dbReference type="Proteomes" id="UP000541421">
    <property type="component" value="Unassembled WGS sequence"/>
</dbReference>
<dbReference type="Gene3D" id="3.40.50.1820">
    <property type="entry name" value="alpha/beta hydrolase"/>
    <property type="match status" value="1"/>
</dbReference>
<reference evidence="4 5" key="1">
    <citation type="submission" date="2020-05" db="EMBL/GenBank/DDBJ databases">
        <authorList>
            <person name="Niu N."/>
        </authorList>
    </citation>
    <scope>NUCLEOTIDE SEQUENCE [LARGE SCALE GENOMIC DNA]</scope>
    <source>
        <strain evidence="4 5">LMG10982</strain>
    </source>
</reference>
<feature type="active site" description="Charge relay system" evidence="2">
    <location>
        <position position="331"/>
    </location>
</feature>
<dbReference type="InterPro" id="IPR012020">
    <property type="entry name" value="ABHD4"/>
</dbReference>
<dbReference type="InterPro" id="IPR050960">
    <property type="entry name" value="AB_hydrolase_4_sf"/>
</dbReference>
<feature type="active site" description="Charge relay system" evidence="2">
    <location>
        <position position="303"/>
    </location>
</feature>
<dbReference type="PANTHER" id="PTHR10794:SF94">
    <property type="entry name" value="ESTERASE YHET-RELATED"/>
    <property type="match status" value="1"/>
</dbReference>
<dbReference type="AlphaFoldDB" id="A0A7Y4P4Q9"/>
<proteinExistence type="inferred from homology"/>
<keyword evidence="4" id="KW-0378">Hydrolase</keyword>
<keyword evidence="5" id="KW-1185">Reference proteome</keyword>
<dbReference type="InterPro" id="IPR000073">
    <property type="entry name" value="AB_hydrolase_1"/>
</dbReference>